<evidence type="ECO:0000256" key="3">
    <source>
        <dbReference type="ARBA" id="ARBA00022490"/>
    </source>
</evidence>
<evidence type="ECO:0000256" key="1">
    <source>
        <dbReference type="ARBA" id="ARBA00004496"/>
    </source>
</evidence>
<protein>
    <recommendedName>
        <fullName evidence="10">Glutamate--tRNA ligase</fullName>
        <ecNumber evidence="10">6.1.1.17</ecNumber>
    </recommendedName>
    <alternativeName>
        <fullName evidence="10">Glutamyl-tRNA synthetase</fullName>
        <shortName evidence="10">GluRS</shortName>
    </alternativeName>
</protein>
<dbReference type="GO" id="GO:0004818">
    <property type="term" value="F:glutamate-tRNA ligase activity"/>
    <property type="evidence" value="ECO:0007669"/>
    <property type="project" value="UniProtKB-UniRule"/>
</dbReference>
<evidence type="ECO:0000256" key="10">
    <source>
        <dbReference type="HAMAP-Rule" id="MF_02076"/>
    </source>
</evidence>
<dbReference type="Gene3D" id="2.40.240.10">
    <property type="entry name" value="Ribosomal Protein L25, Chain P"/>
    <property type="match status" value="1"/>
</dbReference>
<proteinExistence type="inferred from homology"/>
<accession>A0A2R7Y4X9</accession>
<comment type="catalytic activity">
    <reaction evidence="9 10">
        <text>tRNA(Glu) + L-glutamate + ATP = L-glutamyl-tRNA(Glu) + AMP + diphosphate</text>
        <dbReference type="Rhea" id="RHEA:23540"/>
        <dbReference type="Rhea" id="RHEA-COMP:9663"/>
        <dbReference type="Rhea" id="RHEA-COMP:9680"/>
        <dbReference type="ChEBI" id="CHEBI:29985"/>
        <dbReference type="ChEBI" id="CHEBI:30616"/>
        <dbReference type="ChEBI" id="CHEBI:33019"/>
        <dbReference type="ChEBI" id="CHEBI:78442"/>
        <dbReference type="ChEBI" id="CHEBI:78520"/>
        <dbReference type="ChEBI" id="CHEBI:456215"/>
        <dbReference type="EC" id="6.1.1.17"/>
    </reaction>
</comment>
<dbReference type="GO" id="GO:0043604">
    <property type="term" value="P:amide biosynthetic process"/>
    <property type="evidence" value="ECO:0007669"/>
    <property type="project" value="TreeGrafter"/>
</dbReference>
<dbReference type="Pfam" id="PF03950">
    <property type="entry name" value="tRNA-synt_1c_C"/>
    <property type="match status" value="1"/>
</dbReference>
<evidence type="ECO:0000256" key="7">
    <source>
        <dbReference type="ARBA" id="ARBA00022917"/>
    </source>
</evidence>
<evidence type="ECO:0000256" key="2">
    <source>
        <dbReference type="ARBA" id="ARBA00008927"/>
    </source>
</evidence>
<dbReference type="InterPro" id="IPR011035">
    <property type="entry name" value="Ribosomal_bL25/Gln-tRNA_synth"/>
</dbReference>
<evidence type="ECO:0000259" key="13">
    <source>
        <dbReference type="Pfam" id="PF20974"/>
    </source>
</evidence>
<sequence length="590" mass="67268">MNDELWNLIKGLALKNACEHGGKAIEGPIISALLGRNPTLRPHVKELAKVVSEVVKEVNALPHQEQCRLLNEEFPELVEWRREKEEKKLLPPLPNVSKYKVVRTRFAPNPDFYIHLGNARPAILSSEYAKMYGGVMILRFEDTDPKIKTPTVEAYKQIREDLTWLGVEWHEEYIQSLRMSIYYGIAKDLISRGGAYVDLCSQEDFRKLKLERRACPHRNADPNTNLELFDKMLSGHFKEGEAVVRVKTDLNHPDPSVVDWVAFRIVDTSKHPHPIVGDRYVVWPTYNFAAGVDDHLMNVTHILRGREHSVNTLKQMFMYSHMGWTYPEVINLGRLNLEGLILSKSKIKSLIKENPDAFKGPEDIRFGTIASLRNRGIDPQTIRTLILEVGIKQTDASISWDNIAATNRKLIDNFTKRLMAVFNPVKMVVRNYLGPEEVIIPYHPDNASLGRRSVKLSVNDGTLYVMVESKDVRALKVNSAVRLMELCNVRVTAINKDLVEAEFIGRDLTQARELRLPIIHWVSTDVNVHLEVLKPEGLEINVLKAVGEKELSNLTPGDRVQLVRFGFIKIADVIKTSTDYVNVKSIYIHD</sequence>
<keyword evidence="5 10" id="KW-0547">Nucleotide-binding</keyword>
<dbReference type="Proteomes" id="UP000244093">
    <property type="component" value="Unassembled WGS sequence"/>
</dbReference>
<dbReference type="NCBIfam" id="NF003169">
    <property type="entry name" value="PRK04156.1"/>
    <property type="match status" value="1"/>
</dbReference>
<dbReference type="GO" id="GO:0005829">
    <property type="term" value="C:cytosol"/>
    <property type="evidence" value="ECO:0007669"/>
    <property type="project" value="TreeGrafter"/>
</dbReference>
<keyword evidence="8 10" id="KW-0030">Aminoacyl-tRNA synthetase</keyword>
<dbReference type="PANTHER" id="PTHR43097">
    <property type="entry name" value="GLUTAMINE-TRNA LIGASE"/>
    <property type="match status" value="1"/>
</dbReference>
<name>A0A2R7Y4X9_9CREN</name>
<evidence type="ECO:0000256" key="4">
    <source>
        <dbReference type="ARBA" id="ARBA00022598"/>
    </source>
</evidence>
<dbReference type="SUPFAM" id="SSF52374">
    <property type="entry name" value="Nucleotidylyl transferase"/>
    <property type="match status" value="1"/>
</dbReference>
<dbReference type="InterPro" id="IPR020058">
    <property type="entry name" value="Glu/Gln-tRNA-synth_Ib_cat-dom"/>
</dbReference>
<comment type="function">
    <text evidence="10">Catalyzes the attachment of glutamate to tRNA(Glu) in a two-step reaction: glutamate is first activated by ATP to form Glu-AMP and then transferred to the acceptor end of tRNA(Glu).</text>
</comment>
<keyword evidence="7 10" id="KW-0648">Protein biosynthesis</keyword>
<dbReference type="InterPro" id="IPR014729">
    <property type="entry name" value="Rossmann-like_a/b/a_fold"/>
</dbReference>
<evidence type="ECO:0000259" key="11">
    <source>
        <dbReference type="Pfam" id="PF00749"/>
    </source>
</evidence>
<dbReference type="GO" id="GO:0005524">
    <property type="term" value="F:ATP binding"/>
    <property type="evidence" value="ECO:0007669"/>
    <property type="project" value="UniProtKB-UniRule"/>
</dbReference>
<dbReference type="AlphaFoldDB" id="A0A2R7Y4X9"/>
<dbReference type="Gene3D" id="3.40.50.620">
    <property type="entry name" value="HUPs"/>
    <property type="match status" value="1"/>
</dbReference>
<dbReference type="HAMAP" id="MF_02076">
    <property type="entry name" value="Glu_tRNA_synth_type2"/>
    <property type="match status" value="1"/>
</dbReference>
<dbReference type="InterPro" id="IPR000924">
    <property type="entry name" value="Glu/Gln-tRNA-synth"/>
</dbReference>
<dbReference type="Pfam" id="PF20974">
    <property type="entry name" value="tRNA-synt_1c_C2"/>
    <property type="match status" value="1"/>
</dbReference>
<evidence type="ECO:0000256" key="5">
    <source>
        <dbReference type="ARBA" id="ARBA00022741"/>
    </source>
</evidence>
<organism evidence="14 15">
    <name type="scientific">Zestosphaera tikiterensis</name>
    <dbReference type="NCBI Taxonomy" id="1973259"/>
    <lineage>
        <taxon>Archaea</taxon>
        <taxon>Thermoproteota</taxon>
        <taxon>Thermoprotei</taxon>
        <taxon>Desulfurococcales</taxon>
        <taxon>Desulfurococcaceae</taxon>
        <taxon>Zestosphaera</taxon>
    </lineage>
</organism>
<feature type="short sequence motif" description="'HIGH' region" evidence="10">
    <location>
        <begin position="108"/>
        <end position="118"/>
    </location>
</feature>
<dbReference type="InterPro" id="IPR049437">
    <property type="entry name" value="tRNA-synt_1c_C2"/>
</dbReference>
<comment type="subcellular location">
    <subcellularLocation>
        <location evidence="1 10">Cytoplasm</location>
    </subcellularLocation>
</comment>
<evidence type="ECO:0000313" key="15">
    <source>
        <dbReference type="Proteomes" id="UP000244093"/>
    </source>
</evidence>
<dbReference type="InterPro" id="IPR020056">
    <property type="entry name" value="Rbsml_bL25/Gln-tRNA_synth_N"/>
</dbReference>
<evidence type="ECO:0000256" key="6">
    <source>
        <dbReference type="ARBA" id="ARBA00022840"/>
    </source>
</evidence>
<evidence type="ECO:0000313" key="14">
    <source>
        <dbReference type="EMBL" id="PUA32574.1"/>
    </source>
</evidence>
<dbReference type="PANTHER" id="PTHR43097:SF5">
    <property type="entry name" value="GLUTAMATE--TRNA LIGASE"/>
    <property type="match status" value="1"/>
</dbReference>
<dbReference type="SUPFAM" id="SSF50715">
    <property type="entry name" value="Ribosomal protein L25-like"/>
    <property type="match status" value="1"/>
</dbReference>
<comment type="similarity">
    <text evidence="2 10">Belongs to the class-I aminoacyl-tRNA synthetase family. Glutamate--tRNA ligase type 2 subfamily.</text>
</comment>
<keyword evidence="6 10" id="KW-0067">ATP-binding</keyword>
<gene>
    <name evidence="10" type="primary">gltX</name>
    <name evidence="14" type="ORF">B7O98_05975</name>
</gene>
<comment type="caution">
    <text evidence="14">The sequence shown here is derived from an EMBL/GenBank/DDBJ whole genome shotgun (WGS) entry which is preliminary data.</text>
</comment>
<feature type="domain" description="tRNA synthetases class I (E and Q) anti-codon binding" evidence="13">
    <location>
        <begin position="518"/>
        <end position="570"/>
    </location>
</feature>
<keyword evidence="4 10" id="KW-0436">Ligase</keyword>
<dbReference type="NCBIfam" id="TIGR00463">
    <property type="entry name" value="gltX_arch"/>
    <property type="match status" value="1"/>
</dbReference>
<evidence type="ECO:0000256" key="9">
    <source>
        <dbReference type="ARBA" id="ARBA00048351"/>
    </source>
</evidence>
<keyword evidence="3 10" id="KW-0963">Cytoplasm</keyword>
<evidence type="ECO:0000256" key="8">
    <source>
        <dbReference type="ARBA" id="ARBA00023146"/>
    </source>
</evidence>
<dbReference type="Pfam" id="PF00749">
    <property type="entry name" value="tRNA-synt_1c"/>
    <property type="match status" value="1"/>
</dbReference>
<dbReference type="PRINTS" id="PR00987">
    <property type="entry name" value="TRNASYNTHGLU"/>
</dbReference>
<feature type="domain" description="Glutamyl/glutaminyl-tRNA synthetase class Ib anti-codon binding" evidence="12">
    <location>
        <begin position="416"/>
        <end position="497"/>
    </location>
</feature>
<dbReference type="InterPro" id="IPR020059">
    <property type="entry name" value="Glu/Gln-tRNA-synth_Ib_codon-bd"/>
</dbReference>
<dbReference type="Gene3D" id="2.40.240.100">
    <property type="match status" value="1"/>
</dbReference>
<dbReference type="InterPro" id="IPR050132">
    <property type="entry name" value="Gln/Glu-tRNA_Ligase"/>
</dbReference>
<dbReference type="EMBL" id="NBVN01000004">
    <property type="protein sequence ID" value="PUA32574.1"/>
    <property type="molecule type" value="Genomic_DNA"/>
</dbReference>
<dbReference type="GO" id="GO:0006424">
    <property type="term" value="P:glutamyl-tRNA aminoacylation"/>
    <property type="evidence" value="ECO:0007669"/>
    <property type="project" value="UniProtKB-UniRule"/>
</dbReference>
<reference evidence="14 15" key="1">
    <citation type="journal article" date="2018" name="Syst. Appl. Microbiol.">
        <title>A new symbiotic nanoarchaeote (Candidatus Nanoclepta minutus) and its host (Zestosphaera tikiterensis gen. nov., sp. nov.) from a New Zealand hot spring.</title>
        <authorList>
            <person name="St John E."/>
            <person name="Liu Y."/>
            <person name="Podar M."/>
            <person name="Stott M.B."/>
            <person name="Meneghin J."/>
            <person name="Chen Z."/>
            <person name="Lagutin K."/>
            <person name="Mitchell K."/>
            <person name="Reysenbach A.L."/>
        </authorList>
    </citation>
    <scope>NUCLEOTIDE SEQUENCE [LARGE SCALE GENOMIC DNA]</scope>
    <source>
        <strain evidence="14">NZ3</strain>
    </source>
</reference>
<evidence type="ECO:0000259" key="12">
    <source>
        <dbReference type="Pfam" id="PF03950"/>
    </source>
</evidence>
<dbReference type="InterPro" id="IPR004526">
    <property type="entry name" value="Glu-tRNA-synth_arc/euk"/>
</dbReference>
<dbReference type="EC" id="6.1.1.17" evidence="10"/>
<feature type="domain" description="Glutamyl/glutaminyl-tRNA synthetase class Ib catalytic" evidence="11">
    <location>
        <begin position="102"/>
        <end position="412"/>
    </location>
</feature>